<dbReference type="EMBL" id="HG739364">
    <property type="protein sequence ID" value="CDP18753.1"/>
    <property type="molecule type" value="Genomic_DNA"/>
</dbReference>
<dbReference type="Gramene" id="CDP18753">
    <property type="protein sequence ID" value="CDP18753"/>
    <property type="gene ID" value="GSCOC_T00012075001"/>
</dbReference>
<dbReference type="InterPro" id="IPR012337">
    <property type="entry name" value="RNaseH-like_sf"/>
</dbReference>
<dbReference type="PhylomeDB" id="A0A068VGF6"/>
<dbReference type="InterPro" id="IPR053151">
    <property type="entry name" value="RNase_H-like"/>
</dbReference>
<dbReference type="GO" id="GO:0004523">
    <property type="term" value="F:RNA-DNA hybrid ribonuclease activity"/>
    <property type="evidence" value="ECO:0007669"/>
    <property type="project" value="InterPro"/>
</dbReference>
<dbReference type="AlphaFoldDB" id="A0A068VGF6"/>
<organism evidence="2 3">
    <name type="scientific">Coffea canephora</name>
    <name type="common">Robusta coffee</name>
    <dbReference type="NCBI Taxonomy" id="49390"/>
    <lineage>
        <taxon>Eukaryota</taxon>
        <taxon>Viridiplantae</taxon>
        <taxon>Streptophyta</taxon>
        <taxon>Embryophyta</taxon>
        <taxon>Tracheophyta</taxon>
        <taxon>Spermatophyta</taxon>
        <taxon>Magnoliopsida</taxon>
        <taxon>eudicotyledons</taxon>
        <taxon>Gunneridae</taxon>
        <taxon>Pentapetalae</taxon>
        <taxon>asterids</taxon>
        <taxon>lamiids</taxon>
        <taxon>Gentianales</taxon>
        <taxon>Rubiaceae</taxon>
        <taxon>Ixoroideae</taxon>
        <taxon>Gardenieae complex</taxon>
        <taxon>Bertiereae - Coffeeae clade</taxon>
        <taxon>Coffeeae</taxon>
        <taxon>Coffea</taxon>
    </lineage>
</organism>
<dbReference type="PANTHER" id="PTHR47723">
    <property type="entry name" value="OS05G0353850 PROTEIN"/>
    <property type="match status" value="1"/>
</dbReference>
<evidence type="ECO:0000313" key="2">
    <source>
        <dbReference type="EMBL" id="CDP18753.1"/>
    </source>
</evidence>
<evidence type="ECO:0000313" key="3">
    <source>
        <dbReference type="Proteomes" id="UP000295252"/>
    </source>
</evidence>
<dbReference type="InterPro" id="IPR044730">
    <property type="entry name" value="RNase_H-like_dom_plant"/>
</dbReference>
<accession>A0A068VGF6</accession>
<dbReference type="GO" id="GO:0003676">
    <property type="term" value="F:nucleic acid binding"/>
    <property type="evidence" value="ECO:0007669"/>
    <property type="project" value="InterPro"/>
</dbReference>
<dbReference type="InterPro" id="IPR036397">
    <property type="entry name" value="RNaseH_sf"/>
</dbReference>
<dbReference type="Proteomes" id="UP000295252">
    <property type="component" value="Unassembled WGS sequence"/>
</dbReference>
<dbReference type="PANTHER" id="PTHR47723:SF19">
    <property type="entry name" value="POLYNUCLEOTIDYL TRANSFERASE, RIBONUCLEASE H-LIKE SUPERFAMILY PROTEIN"/>
    <property type="match status" value="1"/>
</dbReference>
<feature type="domain" description="RNase H type-1" evidence="1">
    <location>
        <begin position="157"/>
        <end position="285"/>
    </location>
</feature>
<dbReference type="InterPro" id="IPR002156">
    <property type="entry name" value="RNaseH_domain"/>
</dbReference>
<dbReference type="CDD" id="cd06222">
    <property type="entry name" value="RNase_H_like"/>
    <property type="match status" value="1"/>
</dbReference>
<dbReference type="InParanoid" id="A0A068VGF6"/>
<dbReference type="Gene3D" id="3.30.420.10">
    <property type="entry name" value="Ribonuclease H-like superfamily/Ribonuclease H"/>
    <property type="match status" value="1"/>
</dbReference>
<dbReference type="Pfam" id="PF13456">
    <property type="entry name" value="RVT_3"/>
    <property type="match status" value="1"/>
</dbReference>
<protein>
    <submittedName>
        <fullName evidence="2">DH200=94 genomic scaffold, scaffold_280</fullName>
    </submittedName>
</protein>
<dbReference type="OrthoDB" id="696485at2759"/>
<reference evidence="3" key="1">
    <citation type="journal article" date="2014" name="Science">
        <title>The coffee genome provides insight into the convergent evolution of caffeine biosynthesis.</title>
        <authorList>
            <person name="Denoeud F."/>
            <person name="Carretero-Paulet L."/>
            <person name="Dereeper A."/>
            <person name="Droc G."/>
            <person name="Guyot R."/>
            <person name="Pietrella M."/>
            <person name="Zheng C."/>
            <person name="Alberti A."/>
            <person name="Anthony F."/>
            <person name="Aprea G."/>
            <person name="Aury J.M."/>
            <person name="Bento P."/>
            <person name="Bernard M."/>
            <person name="Bocs S."/>
            <person name="Campa C."/>
            <person name="Cenci A."/>
            <person name="Combes M.C."/>
            <person name="Crouzillat D."/>
            <person name="Da Silva C."/>
            <person name="Daddiego L."/>
            <person name="De Bellis F."/>
            <person name="Dussert S."/>
            <person name="Garsmeur O."/>
            <person name="Gayraud T."/>
            <person name="Guignon V."/>
            <person name="Jahn K."/>
            <person name="Jamilloux V."/>
            <person name="Joet T."/>
            <person name="Labadie K."/>
            <person name="Lan T."/>
            <person name="Leclercq J."/>
            <person name="Lepelley M."/>
            <person name="Leroy T."/>
            <person name="Li L.T."/>
            <person name="Librado P."/>
            <person name="Lopez L."/>
            <person name="Munoz A."/>
            <person name="Noel B."/>
            <person name="Pallavicini A."/>
            <person name="Perrotta G."/>
            <person name="Poncet V."/>
            <person name="Pot D."/>
            <person name="Priyono X."/>
            <person name="Rigoreau M."/>
            <person name="Rouard M."/>
            <person name="Rozas J."/>
            <person name="Tranchant-Dubreuil C."/>
            <person name="VanBuren R."/>
            <person name="Zhang Q."/>
            <person name="Andrade A.C."/>
            <person name="Argout X."/>
            <person name="Bertrand B."/>
            <person name="de Kochko A."/>
            <person name="Graziosi G."/>
            <person name="Henry R.J."/>
            <person name="Jayarama X."/>
            <person name="Ming R."/>
            <person name="Nagai C."/>
            <person name="Rounsley S."/>
            <person name="Sankoff D."/>
            <person name="Giuliano G."/>
            <person name="Albert V.A."/>
            <person name="Wincker P."/>
            <person name="Lashermes P."/>
        </authorList>
    </citation>
    <scope>NUCLEOTIDE SEQUENCE [LARGE SCALE GENOMIC DNA]</scope>
    <source>
        <strain evidence="3">cv. DH200-94</strain>
    </source>
</reference>
<dbReference type="OMA" id="IWIARCK"/>
<dbReference type="PROSITE" id="PS50879">
    <property type="entry name" value="RNASE_H_1"/>
    <property type="match status" value="1"/>
</dbReference>
<evidence type="ECO:0000259" key="1">
    <source>
        <dbReference type="PROSITE" id="PS50879"/>
    </source>
</evidence>
<keyword evidence="3" id="KW-1185">Reference proteome</keyword>
<proteinExistence type="predicted"/>
<gene>
    <name evidence="2" type="ORF">GSCOC_T00012075001</name>
</gene>
<dbReference type="SUPFAM" id="SSF53098">
    <property type="entry name" value="Ribonuclease H-like"/>
    <property type="match status" value="1"/>
</dbReference>
<sequence>MDRLKRFGVCGPSRCLCCQNPQEEDLNHVFCSGEGARLVWRHFESTAGEFSGVHTVRHMVWSCWLRRGTNDRVKFLHNILPSVVCWVLWKARNEGVFEGRKMRIRPTVNRIVQFLHDFLQSRFPGVQPSAPTWEGLLLELGSHQRRMVIRPVYWVTPRRGYKLNSDGCSRGNPGRSGGGGLVRDSRGNFVFGYAEPFGVITSMQAELRALLWGVRHCVIRGCLELHLEADSLTLVHIVQGTSACPWRLQRDLDELMMFKQYFTSITHCYREANAPADRLANFGADSSTGHVFNTFSELPQLVRGAIRLDRLGFPTFRTRCLA</sequence>
<name>A0A068VGF6_COFCA</name>